<dbReference type="RefSeq" id="WP_012160422.1">
    <property type="nucleotide sequence ID" value="NC_009922.1"/>
</dbReference>
<evidence type="ECO:0000256" key="3">
    <source>
        <dbReference type="ARBA" id="ARBA00022989"/>
    </source>
</evidence>
<feature type="transmembrane region" description="Helical" evidence="5">
    <location>
        <begin position="21"/>
        <end position="42"/>
    </location>
</feature>
<dbReference type="AlphaFoldDB" id="A8MJY3"/>
<dbReference type="EMBL" id="CP000853">
    <property type="protein sequence ID" value="ABW20115.1"/>
    <property type="molecule type" value="Genomic_DNA"/>
</dbReference>
<comment type="subcellular location">
    <subcellularLocation>
        <location evidence="1">Membrane</location>
        <topology evidence="1">Multi-pass membrane protein</topology>
    </subcellularLocation>
</comment>
<dbReference type="GO" id="GO:0140359">
    <property type="term" value="F:ABC-type transporter activity"/>
    <property type="evidence" value="ECO:0007669"/>
    <property type="project" value="InterPro"/>
</dbReference>
<dbReference type="GO" id="GO:0016020">
    <property type="term" value="C:membrane"/>
    <property type="evidence" value="ECO:0007669"/>
    <property type="project" value="UniProtKB-SubCell"/>
</dbReference>
<dbReference type="KEGG" id="aoe:Clos_2584"/>
<reference evidence="8" key="1">
    <citation type="submission" date="2007-10" db="EMBL/GenBank/DDBJ databases">
        <title>Complete genome of Alkaliphilus oremlandii OhILAs.</title>
        <authorList>
            <person name="Copeland A."/>
            <person name="Lucas S."/>
            <person name="Lapidus A."/>
            <person name="Barry K."/>
            <person name="Detter J.C."/>
            <person name="Glavina del Rio T."/>
            <person name="Hammon N."/>
            <person name="Israni S."/>
            <person name="Dalin E."/>
            <person name="Tice H."/>
            <person name="Pitluck S."/>
            <person name="Chain P."/>
            <person name="Malfatti S."/>
            <person name="Shin M."/>
            <person name="Vergez L."/>
            <person name="Schmutz J."/>
            <person name="Larimer F."/>
            <person name="Land M."/>
            <person name="Hauser L."/>
            <person name="Kyrpides N."/>
            <person name="Mikhailova N."/>
            <person name="Stolz J.F."/>
            <person name="Dawson A."/>
            <person name="Fisher E."/>
            <person name="Crable B."/>
            <person name="Perera E."/>
            <person name="Lisak J."/>
            <person name="Ranganathan M."/>
            <person name="Basu P."/>
            <person name="Richardson P."/>
        </authorList>
    </citation>
    <scope>NUCLEOTIDE SEQUENCE [LARGE SCALE GENOMIC DNA]</scope>
    <source>
        <strain evidence="8">OhILAs</strain>
    </source>
</reference>
<feature type="domain" description="ABC-2 type transporter transmembrane" evidence="6">
    <location>
        <begin position="18"/>
        <end position="434"/>
    </location>
</feature>
<feature type="transmembrane region" description="Helical" evidence="5">
    <location>
        <begin position="292"/>
        <end position="315"/>
    </location>
</feature>
<dbReference type="PANTHER" id="PTHR43077:SF10">
    <property type="entry name" value="TRANSPORT PERMEASE PROTEIN"/>
    <property type="match status" value="1"/>
</dbReference>
<proteinExistence type="predicted"/>
<dbReference type="PANTHER" id="PTHR43077">
    <property type="entry name" value="TRANSPORT PERMEASE YVFS-RELATED"/>
    <property type="match status" value="1"/>
</dbReference>
<evidence type="ECO:0000256" key="2">
    <source>
        <dbReference type="ARBA" id="ARBA00022692"/>
    </source>
</evidence>
<gene>
    <name evidence="7" type="ordered locus">Clos_2584</name>
</gene>
<keyword evidence="8" id="KW-1185">Reference proteome</keyword>
<accession>A8MJY3</accession>
<feature type="transmembrane region" description="Helical" evidence="5">
    <location>
        <begin position="327"/>
        <end position="350"/>
    </location>
</feature>
<dbReference type="OrthoDB" id="266913at2"/>
<evidence type="ECO:0000313" key="7">
    <source>
        <dbReference type="EMBL" id="ABW20115.1"/>
    </source>
</evidence>
<organism evidence="7 8">
    <name type="scientific">Alkaliphilus oremlandii (strain OhILAs)</name>
    <name type="common">Clostridium oremlandii (strain OhILAs)</name>
    <dbReference type="NCBI Taxonomy" id="350688"/>
    <lineage>
        <taxon>Bacteria</taxon>
        <taxon>Bacillati</taxon>
        <taxon>Bacillota</taxon>
        <taxon>Clostridia</taxon>
        <taxon>Peptostreptococcales</taxon>
        <taxon>Natronincolaceae</taxon>
        <taxon>Alkaliphilus</taxon>
    </lineage>
</organism>
<dbReference type="HOGENOM" id="CLU_039483_0_4_9"/>
<name>A8MJY3_ALKOO</name>
<keyword evidence="3 5" id="KW-1133">Transmembrane helix</keyword>
<evidence type="ECO:0000313" key="8">
    <source>
        <dbReference type="Proteomes" id="UP000000269"/>
    </source>
</evidence>
<evidence type="ECO:0000256" key="5">
    <source>
        <dbReference type="SAM" id="Phobius"/>
    </source>
</evidence>
<feature type="transmembrane region" description="Helical" evidence="5">
    <location>
        <begin position="419"/>
        <end position="437"/>
    </location>
</feature>
<dbReference type="Proteomes" id="UP000000269">
    <property type="component" value="Chromosome"/>
</dbReference>
<evidence type="ECO:0000256" key="4">
    <source>
        <dbReference type="ARBA" id="ARBA00023136"/>
    </source>
</evidence>
<dbReference type="InterPro" id="IPR051328">
    <property type="entry name" value="T7SS_ABC-Transporter"/>
</dbReference>
<feature type="transmembrane region" description="Helical" evidence="5">
    <location>
        <begin position="249"/>
        <end position="271"/>
    </location>
</feature>
<evidence type="ECO:0000256" key="1">
    <source>
        <dbReference type="ARBA" id="ARBA00004141"/>
    </source>
</evidence>
<sequence length="444" mass="49431">MLLNLIGKDLKRALRDRKAMMITLIMPTVLITILGFSVGRFLDNDREWMDHSTVGIVNLDNSQEGIEKLIDTITELWGDTPLSVEDINKIKKDMGNFNIEKILLEDIFGSQHLSKVLSYRLLEEKEALGLLGNKELSAVIIIPKDFTYYTVMSLTSPFTYKQEIQVIKNKDDGFTGRIVEEIMTGFTNILSSGIVAKSSLFEVGAEMGVGDQIYGEIGVLLEKTLAQTSNVEIKIENRATMNTIKGMQYYSVGQAMMFVLYIAGYGAKYAFDEKRFYTYERLRISNVTKSDILLSRGIITFLIAFMQIYILILYSSLLFRITWGEPLAVLILTTVMALAVSGISIFLTAMNYTVGNMKISNLFDNIIIMIFAALGGSFIPVKGIPFLQKIGAFTPNGAAINGYIKLMQGYGLGDIGDTLTLLISIFIIFSVLGMVLLRRGEAAL</sequence>
<dbReference type="InterPro" id="IPR013525">
    <property type="entry name" value="ABC2_TM"/>
</dbReference>
<keyword evidence="2 5" id="KW-0812">Transmembrane</keyword>
<keyword evidence="4 5" id="KW-0472">Membrane</keyword>
<protein>
    <submittedName>
        <fullName evidence="7">ABC-2 type transporter</fullName>
    </submittedName>
</protein>
<dbReference type="Pfam" id="PF12698">
    <property type="entry name" value="ABC2_membrane_3"/>
    <property type="match status" value="1"/>
</dbReference>
<dbReference type="STRING" id="350688.Clos_2584"/>
<evidence type="ECO:0000259" key="6">
    <source>
        <dbReference type="Pfam" id="PF12698"/>
    </source>
</evidence>
<dbReference type="eggNOG" id="COG0842">
    <property type="taxonomic scope" value="Bacteria"/>
</dbReference>
<feature type="transmembrane region" description="Helical" evidence="5">
    <location>
        <begin position="362"/>
        <end position="381"/>
    </location>
</feature>